<evidence type="ECO:0000256" key="4">
    <source>
        <dbReference type="ARBA" id="ARBA00023002"/>
    </source>
</evidence>
<evidence type="ECO:0000259" key="7">
    <source>
        <dbReference type="Pfam" id="PF08240"/>
    </source>
</evidence>
<proteinExistence type="inferred from homology"/>
<dbReference type="RefSeq" id="WP_203883061.1">
    <property type="nucleotide sequence ID" value="NZ_BAABHH010000016.1"/>
</dbReference>
<keyword evidence="2 5" id="KW-0479">Metal-binding</keyword>
<dbReference type="Pfam" id="PF00107">
    <property type="entry name" value="ADH_zinc_N"/>
    <property type="match status" value="1"/>
</dbReference>
<reference evidence="8 9" key="1">
    <citation type="submission" date="2021-01" db="EMBL/GenBank/DDBJ databases">
        <title>Whole genome shotgun sequence of Planotetraspora kaengkrachanensis NBRC 104272.</title>
        <authorList>
            <person name="Komaki H."/>
            <person name="Tamura T."/>
        </authorList>
    </citation>
    <scope>NUCLEOTIDE SEQUENCE [LARGE SCALE GENOMIC DNA]</scope>
    <source>
        <strain evidence="8 9">NBRC 104272</strain>
    </source>
</reference>
<feature type="domain" description="Alcohol dehydrogenase-like N-terminal" evidence="7">
    <location>
        <begin position="26"/>
        <end position="152"/>
    </location>
</feature>
<accession>A0A8J3LWC4</accession>
<dbReference type="PROSITE" id="PS00059">
    <property type="entry name" value="ADH_ZINC"/>
    <property type="match status" value="1"/>
</dbReference>
<dbReference type="InterPro" id="IPR013149">
    <property type="entry name" value="ADH-like_C"/>
</dbReference>
<dbReference type="CDD" id="cd08283">
    <property type="entry name" value="FDH_like_1"/>
    <property type="match status" value="1"/>
</dbReference>
<dbReference type="GO" id="GO:0008270">
    <property type="term" value="F:zinc ion binding"/>
    <property type="evidence" value="ECO:0007669"/>
    <property type="project" value="InterPro"/>
</dbReference>
<dbReference type="SUPFAM" id="SSF50129">
    <property type="entry name" value="GroES-like"/>
    <property type="match status" value="1"/>
</dbReference>
<protein>
    <submittedName>
        <fullName evidence="8">Glutathione-dependent formaldehyde dehydrogenase</fullName>
    </submittedName>
</protein>
<feature type="domain" description="Alcohol dehydrogenase-like C-terminal" evidence="6">
    <location>
        <begin position="196"/>
        <end position="264"/>
    </location>
</feature>
<dbReference type="InterPro" id="IPR013154">
    <property type="entry name" value="ADH-like_N"/>
</dbReference>
<dbReference type="Gene3D" id="3.40.50.720">
    <property type="entry name" value="NAD(P)-binding Rossmann-like Domain"/>
    <property type="match status" value="1"/>
</dbReference>
<keyword evidence="4" id="KW-0560">Oxidoreductase</keyword>
<sequence length="389" mass="42474">MKANCWMGRNTVEVRDVPDPKILNSRDAIVRITSTAICGSDLHLLDGYVLTMKKGDILGHEFMGEVVEVGPSVSNLRVGDRVVVPFPIACGNCSACEHEMFSLCENSNPNAGLAEKFMGHAPAGIFGYSHMLGGYPGGQAEYARVPFADIGPIKIENELPDEKVLFLSDILPTGWMGAEMCDIKPGDVIAVWGAGPVGQFAVASAYLMGAERVISIDRLPYRLKIAERAGAETIDYEDVDVQEALLDITAGRGPDACIDAVGMEAHHPNPAMYAYDRTKQATRMETDRPYALREAIMACRNGGTVSVIGAYAGFVDKFPVGTFMNRSLTLRSGQCHVQRYLKPLLRRIENGDIDPSFVITHRLPLRDAPRGYDMFKNKVDDCNKVVLSA</sequence>
<dbReference type="PANTHER" id="PTHR42813">
    <property type="entry name" value="ZINC-TYPE ALCOHOL DEHYDROGENASE-LIKE"/>
    <property type="match status" value="1"/>
</dbReference>
<evidence type="ECO:0000313" key="8">
    <source>
        <dbReference type="EMBL" id="GIG79627.1"/>
    </source>
</evidence>
<name>A0A8J3LWC4_9ACTN</name>
<dbReference type="GO" id="GO:0016491">
    <property type="term" value="F:oxidoreductase activity"/>
    <property type="evidence" value="ECO:0007669"/>
    <property type="project" value="UniProtKB-KW"/>
</dbReference>
<dbReference type="InterPro" id="IPR036291">
    <property type="entry name" value="NAD(P)-bd_dom_sf"/>
</dbReference>
<dbReference type="SUPFAM" id="SSF51735">
    <property type="entry name" value="NAD(P)-binding Rossmann-fold domains"/>
    <property type="match status" value="1"/>
</dbReference>
<organism evidence="8 9">
    <name type="scientific">Planotetraspora kaengkrachanensis</name>
    <dbReference type="NCBI Taxonomy" id="575193"/>
    <lineage>
        <taxon>Bacteria</taxon>
        <taxon>Bacillati</taxon>
        <taxon>Actinomycetota</taxon>
        <taxon>Actinomycetes</taxon>
        <taxon>Streptosporangiales</taxon>
        <taxon>Streptosporangiaceae</taxon>
        <taxon>Planotetraspora</taxon>
    </lineage>
</organism>
<dbReference type="InterPro" id="IPR011032">
    <property type="entry name" value="GroES-like_sf"/>
</dbReference>
<evidence type="ECO:0000256" key="2">
    <source>
        <dbReference type="ARBA" id="ARBA00022723"/>
    </source>
</evidence>
<comment type="similarity">
    <text evidence="5">Belongs to the zinc-containing alcohol dehydrogenase family.</text>
</comment>
<dbReference type="AlphaFoldDB" id="A0A8J3LWC4"/>
<evidence type="ECO:0000256" key="5">
    <source>
        <dbReference type="RuleBase" id="RU361277"/>
    </source>
</evidence>
<evidence type="ECO:0000259" key="6">
    <source>
        <dbReference type="Pfam" id="PF00107"/>
    </source>
</evidence>
<dbReference type="Gene3D" id="3.90.180.10">
    <property type="entry name" value="Medium-chain alcohol dehydrogenases, catalytic domain"/>
    <property type="match status" value="1"/>
</dbReference>
<evidence type="ECO:0000313" key="9">
    <source>
        <dbReference type="Proteomes" id="UP000630097"/>
    </source>
</evidence>
<evidence type="ECO:0000256" key="1">
    <source>
        <dbReference type="ARBA" id="ARBA00001947"/>
    </source>
</evidence>
<dbReference type="Proteomes" id="UP000630097">
    <property type="component" value="Unassembled WGS sequence"/>
</dbReference>
<dbReference type="PANTHER" id="PTHR42813:SF2">
    <property type="entry name" value="DEHYDROGENASE, ZINC-CONTAINING, PUTATIVE (AFU_ORTHOLOGUE AFUA_2G02810)-RELATED"/>
    <property type="match status" value="1"/>
</dbReference>
<keyword evidence="3 5" id="KW-0862">Zinc</keyword>
<comment type="caution">
    <text evidence="8">The sequence shown here is derived from an EMBL/GenBank/DDBJ whole genome shotgun (WGS) entry which is preliminary data.</text>
</comment>
<comment type="cofactor">
    <cofactor evidence="1 5">
        <name>Zn(2+)</name>
        <dbReference type="ChEBI" id="CHEBI:29105"/>
    </cofactor>
</comment>
<evidence type="ECO:0000256" key="3">
    <source>
        <dbReference type="ARBA" id="ARBA00022833"/>
    </source>
</evidence>
<dbReference type="EMBL" id="BONV01000009">
    <property type="protein sequence ID" value="GIG79627.1"/>
    <property type="molecule type" value="Genomic_DNA"/>
</dbReference>
<gene>
    <name evidence="8" type="ORF">Pka01_27540</name>
</gene>
<dbReference type="Pfam" id="PF08240">
    <property type="entry name" value="ADH_N"/>
    <property type="match status" value="1"/>
</dbReference>
<dbReference type="InterPro" id="IPR002328">
    <property type="entry name" value="ADH_Zn_CS"/>
</dbReference>
<keyword evidence="9" id="KW-1185">Reference proteome</keyword>